<evidence type="ECO:0000256" key="5">
    <source>
        <dbReference type="ARBA" id="ARBA00022824"/>
    </source>
</evidence>
<evidence type="ECO:0000256" key="6">
    <source>
        <dbReference type="ARBA" id="ARBA00022989"/>
    </source>
</evidence>
<dbReference type="OrthoDB" id="3053196at2759"/>
<evidence type="ECO:0000256" key="7">
    <source>
        <dbReference type="ARBA" id="ARBA00023136"/>
    </source>
</evidence>
<dbReference type="Proteomes" id="UP000054477">
    <property type="component" value="Unassembled WGS sequence"/>
</dbReference>
<feature type="transmembrane region" description="Helical" evidence="11">
    <location>
        <begin position="207"/>
        <end position="225"/>
    </location>
</feature>
<evidence type="ECO:0000256" key="1">
    <source>
        <dbReference type="ARBA" id="ARBA00004477"/>
    </source>
</evidence>
<feature type="domain" description="TLC" evidence="12">
    <location>
        <begin position="153"/>
        <end position="372"/>
    </location>
</feature>
<dbReference type="Pfam" id="PF03798">
    <property type="entry name" value="TRAM_LAG1_CLN8"/>
    <property type="match status" value="1"/>
</dbReference>
<feature type="transmembrane region" description="Helical" evidence="11">
    <location>
        <begin position="118"/>
        <end position="141"/>
    </location>
</feature>
<feature type="compositionally biased region" description="Acidic residues" evidence="10">
    <location>
        <begin position="379"/>
        <end position="389"/>
    </location>
</feature>
<feature type="compositionally biased region" description="Basic and acidic residues" evidence="10">
    <location>
        <begin position="1"/>
        <end position="10"/>
    </location>
</feature>
<dbReference type="GO" id="GO:0005789">
    <property type="term" value="C:endoplasmic reticulum membrane"/>
    <property type="evidence" value="ECO:0007669"/>
    <property type="project" value="UniProtKB-SubCell"/>
</dbReference>
<dbReference type="InterPro" id="IPR016439">
    <property type="entry name" value="Lag1/Lac1-like"/>
</dbReference>
<feature type="transmembrane region" description="Helical" evidence="11">
    <location>
        <begin position="337"/>
        <end position="361"/>
    </location>
</feature>
<reference evidence="14" key="2">
    <citation type="submission" date="2015-01" db="EMBL/GenBank/DDBJ databases">
        <title>Evolutionary Origins and Diversification of the Mycorrhizal Mutualists.</title>
        <authorList>
            <consortium name="DOE Joint Genome Institute"/>
            <consortium name="Mycorrhizal Genomics Consortium"/>
            <person name="Kohler A."/>
            <person name="Kuo A."/>
            <person name="Nagy L.G."/>
            <person name="Floudas D."/>
            <person name="Copeland A."/>
            <person name="Barry K.W."/>
            <person name="Cichocki N."/>
            <person name="Veneault-Fourrey C."/>
            <person name="LaButti K."/>
            <person name="Lindquist E.A."/>
            <person name="Lipzen A."/>
            <person name="Lundell T."/>
            <person name="Morin E."/>
            <person name="Murat C."/>
            <person name="Riley R."/>
            <person name="Ohm R."/>
            <person name="Sun H."/>
            <person name="Tunlid A."/>
            <person name="Henrissat B."/>
            <person name="Grigoriev I.V."/>
            <person name="Hibbett D.S."/>
            <person name="Martin F."/>
        </authorList>
    </citation>
    <scope>NUCLEOTIDE SEQUENCE [LARGE SCALE GENOMIC DNA]</scope>
    <source>
        <strain evidence="14">LaAM-08-1</strain>
    </source>
</reference>
<reference evidence="13 14" key="1">
    <citation type="submission" date="2014-04" db="EMBL/GenBank/DDBJ databases">
        <authorList>
            <consortium name="DOE Joint Genome Institute"/>
            <person name="Kuo A."/>
            <person name="Kohler A."/>
            <person name="Nagy L.G."/>
            <person name="Floudas D."/>
            <person name="Copeland A."/>
            <person name="Barry K.W."/>
            <person name="Cichocki N."/>
            <person name="Veneault-Fourrey C."/>
            <person name="LaButti K."/>
            <person name="Lindquist E.A."/>
            <person name="Lipzen A."/>
            <person name="Lundell T."/>
            <person name="Morin E."/>
            <person name="Murat C."/>
            <person name="Sun H."/>
            <person name="Tunlid A."/>
            <person name="Henrissat B."/>
            <person name="Grigoriev I.V."/>
            <person name="Hibbett D.S."/>
            <person name="Martin F."/>
            <person name="Nordberg H.P."/>
            <person name="Cantor M.N."/>
            <person name="Hua S.X."/>
        </authorList>
    </citation>
    <scope>NUCLEOTIDE SEQUENCE [LARGE SCALE GENOMIC DNA]</scope>
    <source>
        <strain evidence="13 14">LaAM-08-1</strain>
    </source>
</reference>
<sequence>MQSNKVESRKVAGPFQTRDDTTQTSPLGPERSASIALTRQSPPKFHHVSPWLRWAVDPLAALKLLVVPPVLYSIYTLFAPFLDPLSHQNPFASFFQISGYVDTSKPDDPRYAKSYHDLIFLAYHIVFFSCVRQFITINLSRPIAKYFGLKRESKIDRFGEQMYALVYFMVFGVYGYFVMSHLPTYWYRTQYFWIDYPHWNMNPDMKRYYLMQFSYWCQQLLVLLLGLEKPRKDYSKLVAHHIITLWLVGGSYILNCTYMGNAVYISMDIPDTLFAFSKLLNYIQWERAKMVSFVTFIGVWTYFRHYLNIVMLWSVLFESHLVPDFAKQWNHSQGVYMVSWLPLAIFASVFFLQILNLYWYYLMLRILVRAILTSKTEDERSEDEDDGEEAEVKKED</sequence>
<evidence type="ECO:0000313" key="13">
    <source>
        <dbReference type="EMBL" id="KIJ95197.1"/>
    </source>
</evidence>
<evidence type="ECO:0000256" key="11">
    <source>
        <dbReference type="SAM" id="Phobius"/>
    </source>
</evidence>
<dbReference type="EMBL" id="KN838764">
    <property type="protein sequence ID" value="KIJ95197.1"/>
    <property type="molecule type" value="Genomic_DNA"/>
</dbReference>
<evidence type="ECO:0000256" key="3">
    <source>
        <dbReference type="ARBA" id="ARBA00022679"/>
    </source>
</evidence>
<keyword evidence="5" id="KW-0256">Endoplasmic reticulum</keyword>
<dbReference type="GO" id="GO:0050291">
    <property type="term" value="F:sphingosine N-acyltransferase activity"/>
    <property type="evidence" value="ECO:0007669"/>
    <property type="project" value="InterPro"/>
</dbReference>
<feature type="region of interest" description="Disordered" evidence="10">
    <location>
        <begin position="375"/>
        <end position="396"/>
    </location>
</feature>
<dbReference type="GO" id="GO:0046513">
    <property type="term" value="P:ceramide biosynthetic process"/>
    <property type="evidence" value="ECO:0007669"/>
    <property type="project" value="InterPro"/>
</dbReference>
<dbReference type="STRING" id="1095629.A0A0C9XGD7"/>
<evidence type="ECO:0000256" key="9">
    <source>
        <dbReference type="PROSITE-ProRule" id="PRU00205"/>
    </source>
</evidence>
<name>A0A0C9XGD7_9AGAR</name>
<feature type="transmembrane region" description="Helical" evidence="11">
    <location>
        <begin position="293"/>
        <end position="317"/>
    </location>
</feature>
<keyword evidence="8" id="KW-0325">Glycoprotein</keyword>
<comment type="subcellular location">
    <subcellularLocation>
        <location evidence="1">Endoplasmic reticulum membrane</location>
        <topology evidence="1">Multi-pass membrane protein</topology>
    </subcellularLocation>
</comment>
<dbReference type="PANTHER" id="PTHR12560">
    <property type="entry name" value="LONGEVITY ASSURANCE FACTOR 1 LAG1"/>
    <property type="match status" value="1"/>
</dbReference>
<dbReference type="HOGENOM" id="CLU_028277_4_1_1"/>
<comment type="similarity">
    <text evidence="2">Belongs to the sphingosine N-acyltransferase family.</text>
</comment>
<dbReference type="PANTHER" id="PTHR12560:SF11">
    <property type="entry name" value="CERAMIDE SYNTHASE LAC1-RELATED"/>
    <property type="match status" value="1"/>
</dbReference>
<feature type="transmembrane region" description="Helical" evidence="11">
    <location>
        <begin position="237"/>
        <end position="255"/>
    </location>
</feature>
<evidence type="ECO:0000256" key="10">
    <source>
        <dbReference type="SAM" id="MobiDB-lite"/>
    </source>
</evidence>
<dbReference type="InterPro" id="IPR006634">
    <property type="entry name" value="TLC-dom"/>
</dbReference>
<keyword evidence="7 9" id="KW-0472">Membrane</keyword>
<keyword evidence="6 11" id="KW-1133">Transmembrane helix</keyword>
<keyword evidence="14" id="KW-1185">Reference proteome</keyword>
<dbReference type="PROSITE" id="PS50922">
    <property type="entry name" value="TLC"/>
    <property type="match status" value="1"/>
</dbReference>
<gene>
    <name evidence="13" type="ORF">K443DRAFT_683193</name>
</gene>
<feature type="region of interest" description="Disordered" evidence="10">
    <location>
        <begin position="1"/>
        <end position="33"/>
    </location>
</feature>
<accession>A0A0C9XGD7</accession>
<evidence type="ECO:0000256" key="2">
    <source>
        <dbReference type="ARBA" id="ARBA00009808"/>
    </source>
</evidence>
<protein>
    <recommendedName>
        <fullName evidence="12">TLC domain-containing protein</fullName>
    </recommendedName>
</protein>
<keyword evidence="4 9" id="KW-0812">Transmembrane</keyword>
<evidence type="ECO:0000313" key="14">
    <source>
        <dbReference type="Proteomes" id="UP000054477"/>
    </source>
</evidence>
<evidence type="ECO:0000259" key="12">
    <source>
        <dbReference type="PROSITE" id="PS50922"/>
    </source>
</evidence>
<dbReference type="AlphaFoldDB" id="A0A0C9XGD7"/>
<organism evidence="13 14">
    <name type="scientific">Laccaria amethystina LaAM-08-1</name>
    <dbReference type="NCBI Taxonomy" id="1095629"/>
    <lineage>
        <taxon>Eukaryota</taxon>
        <taxon>Fungi</taxon>
        <taxon>Dikarya</taxon>
        <taxon>Basidiomycota</taxon>
        <taxon>Agaricomycotina</taxon>
        <taxon>Agaricomycetes</taxon>
        <taxon>Agaricomycetidae</taxon>
        <taxon>Agaricales</taxon>
        <taxon>Agaricineae</taxon>
        <taxon>Hydnangiaceae</taxon>
        <taxon>Laccaria</taxon>
    </lineage>
</organism>
<feature type="transmembrane region" description="Helical" evidence="11">
    <location>
        <begin position="162"/>
        <end position="187"/>
    </location>
</feature>
<keyword evidence="3" id="KW-0808">Transferase</keyword>
<evidence type="ECO:0000256" key="4">
    <source>
        <dbReference type="ARBA" id="ARBA00022692"/>
    </source>
</evidence>
<proteinExistence type="inferred from homology"/>
<dbReference type="SMART" id="SM00724">
    <property type="entry name" value="TLC"/>
    <property type="match status" value="1"/>
</dbReference>
<evidence type="ECO:0000256" key="8">
    <source>
        <dbReference type="ARBA" id="ARBA00023180"/>
    </source>
</evidence>